<keyword evidence="2" id="KW-1185">Reference proteome</keyword>
<proteinExistence type="predicted"/>
<dbReference type="RefSeq" id="WP_145643274.1">
    <property type="nucleotide sequence ID" value="NZ_VIWP01000015.1"/>
</dbReference>
<protein>
    <submittedName>
        <fullName evidence="1">Uncharacterized protein</fullName>
    </submittedName>
</protein>
<gene>
    <name evidence="1" type="ORF">FHW37_11525</name>
</gene>
<name>A0A561Q7K9_9HYPH</name>
<reference evidence="1 2" key="1">
    <citation type="submission" date="2019-06" db="EMBL/GenBank/DDBJ databases">
        <title>Sorghum-associated microbial communities from plants grown in Nebraska, USA.</title>
        <authorList>
            <person name="Schachtman D."/>
        </authorList>
    </citation>
    <scope>NUCLEOTIDE SEQUENCE [LARGE SCALE GENOMIC DNA]</scope>
    <source>
        <strain evidence="1 2">1225</strain>
    </source>
</reference>
<dbReference type="Proteomes" id="UP000320653">
    <property type="component" value="Unassembled WGS sequence"/>
</dbReference>
<accession>A0A561Q7K9</accession>
<evidence type="ECO:0000313" key="2">
    <source>
        <dbReference type="Proteomes" id="UP000320653"/>
    </source>
</evidence>
<sequence>MSDWKTKIIEKDTVLPSDWRKRAMESDAIAAKIFEEPGPNPLDLDTSADAPNYIRLQVGALDKPEDRLAALRKTYPDAKPYGEDNFIYTDEKRKGEALQ</sequence>
<evidence type="ECO:0000313" key="1">
    <source>
        <dbReference type="EMBL" id="TWF46330.1"/>
    </source>
</evidence>
<comment type="caution">
    <text evidence="1">The sequence shown here is derived from an EMBL/GenBank/DDBJ whole genome shotgun (WGS) entry which is preliminary data.</text>
</comment>
<dbReference type="OrthoDB" id="8320317at2"/>
<dbReference type="AlphaFoldDB" id="A0A561Q7K9"/>
<organism evidence="1 2">
    <name type="scientific">Neorhizobium alkalisoli</name>
    <dbReference type="NCBI Taxonomy" id="528178"/>
    <lineage>
        <taxon>Bacteria</taxon>
        <taxon>Pseudomonadati</taxon>
        <taxon>Pseudomonadota</taxon>
        <taxon>Alphaproteobacteria</taxon>
        <taxon>Hyphomicrobiales</taxon>
        <taxon>Rhizobiaceae</taxon>
        <taxon>Rhizobium/Agrobacterium group</taxon>
        <taxon>Neorhizobium</taxon>
    </lineage>
</organism>
<dbReference type="EMBL" id="VIWP01000015">
    <property type="protein sequence ID" value="TWF46330.1"/>
    <property type="molecule type" value="Genomic_DNA"/>
</dbReference>